<keyword evidence="2" id="KW-1185">Reference proteome</keyword>
<reference evidence="1" key="1">
    <citation type="submission" date="2021-02" db="EMBL/GenBank/DDBJ databases">
        <authorList>
            <consortium name="DOE Joint Genome Institute"/>
            <person name="Ahrendt S."/>
            <person name="Looney B.P."/>
            <person name="Miyauchi S."/>
            <person name="Morin E."/>
            <person name="Drula E."/>
            <person name="Courty P.E."/>
            <person name="Chicoki N."/>
            <person name="Fauchery L."/>
            <person name="Kohler A."/>
            <person name="Kuo A."/>
            <person name="Labutti K."/>
            <person name="Pangilinan J."/>
            <person name="Lipzen A."/>
            <person name="Riley R."/>
            <person name="Andreopoulos W."/>
            <person name="He G."/>
            <person name="Johnson J."/>
            <person name="Barry K.W."/>
            <person name="Grigoriev I.V."/>
            <person name="Nagy L."/>
            <person name="Hibbett D."/>
            <person name="Henrissat B."/>
            <person name="Matheny P.B."/>
            <person name="Labbe J."/>
            <person name="Martin F."/>
        </authorList>
    </citation>
    <scope>NUCLEOTIDE SEQUENCE</scope>
    <source>
        <strain evidence="1">FP105234-sp</strain>
    </source>
</reference>
<accession>A0ACB8RG08</accession>
<evidence type="ECO:0000313" key="2">
    <source>
        <dbReference type="Proteomes" id="UP000814033"/>
    </source>
</evidence>
<reference evidence="1" key="2">
    <citation type="journal article" date="2022" name="New Phytol.">
        <title>Evolutionary transition to the ectomycorrhizal habit in the genomes of a hyperdiverse lineage of mushroom-forming fungi.</title>
        <authorList>
            <person name="Looney B."/>
            <person name="Miyauchi S."/>
            <person name="Morin E."/>
            <person name="Drula E."/>
            <person name="Courty P.E."/>
            <person name="Kohler A."/>
            <person name="Kuo A."/>
            <person name="LaButti K."/>
            <person name="Pangilinan J."/>
            <person name="Lipzen A."/>
            <person name="Riley R."/>
            <person name="Andreopoulos W."/>
            <person name="He G."/>
            <person name="Johnson J."/>
            <person name="Nolan M."/>
            <person name="Tritt A."/>
            <person name="Barry K.W."/>
            <person name="Grigoriev I.V."/>
            <person name="Nagy L.G."/>
            <person name="Hibbett D."/>
            <person name="Henrissat B."/>
            <person name="Matheny P.B."/>
            <person name="Labbe J."/>
            <person name="Martin F.M."/>
        </authorList>
    </citation>
    <scope>NUCLEOTIDE SEQUENCE</scope>
    <source>
        <strain evidence="1">FP105234-sp</strain>
    </source>
</reference>
<comment type="caution">
    <text evidence="1">The sequence shown here is derived from an EMBL/GenBank/DDBJ whole genome shotgun (WGS) entry which is preliminary data.</text>
</comment>
<proteinExistence type="predicted"/>
<dbReference type="Proteomes" id="UP000814033">
    <property type="component" value="Unassembled WGS sequence"/>
</dbReference>
<name>A0ACB8RG08_9AGAM</name>
<protein>
    <submittedName>
        <fullName evidence="1">Uncharacterized protein</fullName>
    </submittedName>
</protein>
<organism evidence="1 2">
    <name type="scientific">Auriscalpium vulgare</name>
    <dbReference type="NCBI Taxonomy" id="40419"/>
    <lineage>
        <taxon>Eukaryota</taxon>
        <taxon>Fungi</taxon>
        <taxon>Dikarya</taxon>
        <taxon>Basidiomycota</taxon>
        <taxon>Agaricomycotina</taxon>
        <taxon>Agaricomycetes</taxon>
        <taxon>Russulales</taxon>
        <taxon>Auriscalpiaceae</taxon>
        <taxon>Auriscalpium</taxon>
    </lineage>
</organism>
<sequence>MRSMYHVPVRVLPDSLSQRAPNHASSCLTMCTSSSSRCSDARALSAGAILPIHVHCADCHRRLHGAPHGHQLDALGNQKRLHHWTDADTQYGGGTASVHAVAAKPRARKTVAISPFVSAAPVQAIKLQLTRQSAGSARRARNRHAPASLSRSSKYHNMPPARRVLCSAGTSTSSSRSPRTDRQWPPQRAHPAQSTRYLLELGAVHDPVGVQYQRNEVRKQPLVCH</sequence>
<dbReference type="EMBL" id="MU276031">
    <property type="protein sequence ID" value="KAI0043149.1"/>
    <property type="molecule type" value="Genomic_DNA"/>
</dbReference>
<gene>
    <name evidence="1" type="ORF">FA95DRAFT_441711</name>
</gene>
<evidence type="ECO:0000313" key="1">
    <source>
        <dbReference type="EMBL" id="KAI0043149.1"/>
    </source>
</evidence>